<reference evidence="10 11" key="1">
    <citation type="submission" date="2020-04" db="EMBL/GenBank/DDBJ databases">
        <title>Perkinsus chesapeaki whole genome sequence.</title>
        <authorList>
            <person name="Bogema D.R."/>
        </authorList>
    </citation>
    <scope>NUCLEOTIDE SEQUENCE [LARGE SCALE GENOMIC DNA]</scope>
    <source>
        <strain evidence="10">ATCC PRA-425</strain>
    </source>
</reference>
<comment type="caution">
    <text evidence="7">Lacks conserved residue(s) required for the propagation of feature annotation.</text>
</comment>
<dbReference type="PROSITE" id="PS00136">
    <property type="entry name" value="SUBTILASE_ASP"/>
    <property type="match status" value="1"/>
</dbReference>
<keyword evidence="11" id="KW-1185">Reference proteome</keyword>
<dbReference type="InterPro" id="IPR000209">
    <property type="entry name" value="Peptidase_S8/S53_dom"/>
</dbReference>
<feature type="domain" description="Peptidase S8/S53" evidence="9">
    <location>
        <begin position="52"/>
        <end position="293"/>
    </location>
</feature>
<evidence type="ECO:0000256" key="2">
    <source>
        <dbReference type="ARBA" id="ARBA00022670"/>
    </source>
</evidence>
<evidence type="ECO:0000256" key="1">
    <source>
        <dbReference type="ARBA" id="ARBA00011073"/>
    </source>
</evidence>
<organism evidence="10 11">
    <name type="scientific">Perkinsus chesapeaki</name>
    <name type="common">Clam parasite</name>
    <name type="synonym">Perkinsus andrewsi</name>
    <dbReference type="NCBI Taxonomy" id="330153"/>
    <lineage>
        <taxon>Eukaryota</taxon>
        <taxon>Sar</taxon>
        <taxon>Alveolata</taxon>
        <taxon>Perkinsozoa</taxon>
        <taxon>Perkinsea</taxon>
        <taxon>Perkinsida</taxon>
        <taxon>Perkinsidae</taxon>
        <taxon>Perkinsus</taxon>
    </lineage>
</organism>
<dbReference type="PRINTS" id="PR00723">
    <property type="entry name" value="SUBTILISIN"/>
</dbReference>
<dbReference type="EMBL" id="JAAPAO010000152">
    <property type="protein sequence ID" value="KAF4670446.1"/>
    <property type="molecule type" value="Genomic_DNA"/>
</dbReference>
<dbReference type="InterPro" id="IPR023827">
    <property type="entry name" value="Peptidase_S8_Asp-AS"/>
</dbReference>
<dbReference type="SUPFAM" id="SSF52743">
    <property type="entry name" value="Subtilisin-like"/>
    <property type="match status" value="1"/>
</dbReference>
<evidence type="ECO:0000256" key="3">
    <source>
        <dbReference type="ARBA" id="ARBA00022801"/>
    </source>
</evidence>
<feature type="region of interest" description="Disordered" evidence="8">
    <location>
        <begin position="1"/>
        <end position="25"/>
    </location>
</feature>
<evidence type="ECO:0000313" key="11">
    <source>
        <dbReference type="Proteomes" id="UP000591131"/>
    </source>
</evidence>
<comment type="catalytic activity">
    <reaction evidence="5">
        <text>Hydrolysis of proteins with broad specificity for peptide bonds, and a preference for a large uncharged residue in P1. Hydrolyzes peptide amides.</text>
        <dbReference type="EC" id="3.4.21.62"/>
    </reaction>
</comment>
<keyword evidence="4" id="KW-0720">Serine protease</keyword>
<keyword evidence="3" id="KW-0378">Hydrolase</keyword>
<comment type="caution">
    <text evidence="10">The sequence shown here is derived from an EMBL/GenBank/DDBJ whole genome shotgun (WGS) entry which is preliminary data.</text>
</comment>
<dbReference type="InterPro" id="IPR050131">
    <property type="entry name" value="Peptidase_S8_subtilisin-like"/>
</dbReference>
<evidence type="ECO:0000256" key="5">
    <source>
        <dbReference type="ARBA" id="ARBA00023529"/>
    </source>
</evidence>
<evidence type="ECO:0000256" key="8">
    <source>
        <dbReference type="SAM" id="MobiDB-lite"/>
    </source>
</evidence>
<sequence>MAIKSAKESPSYAGTPPPSNDPLYSEQAPYMEAINLPGAWRRLTSTRVGRHRVIVAVVDTGVKKDHPDLVGNLVEGYNVVMRNSSTDDQTGHGTSMAGILGAKINNSIGLAGVMDLVSIMPISVGRDFTEQTESLAVDYAIRNQKGKGIKILIMPFSGEVERPLFIKKLREADKAGILMIVSAGNTGSNTTINKRFPCALTTELNGMICVAATEQVKMRLSELSSFANYVDIAAPGVNIVTTGRDKTYPKFGGTCPAASIIAGVAAILYSIAPGLSSRDVKNILKDTAKKGLEDNTGKVTLPFGRVDADAAVARLIL</sequence>
<dbReference type="InterPro" id="IPR015500">
    <property type="entry name" value="Peptidase_S8_subtilisin-rel"/>
</dbReference>
<dbReference type="GO" id="GO:0004252">
    <property type="term" value="F:serine-type endopeptidase activity"/>
    <property type="evidence" value="ECO:0007669"/>
    <property type="project" value="UniProtKB-EC"/>
</dbReference>
<dbReference type="GO" id="GO:0006508">
    <property type="term" value="P:proteolysis"/>
    <property type="evidence" value="ECO:0007669"/>
    <property type="project" value="UniProtKB-KW"/>
</dbReference>
<dbReference type="Pfam" id="PF00082">
    <property type="entry name" value="Peptidase_S8"/>
    <property type="match status" value="1"/>
</dbReference>
<dbReference type="PANTHER" id="PTHR43806">
    <property type="entry name" value="PEPTIDASE S8"/>
    <property type="match status" value="1"/>
</dbReference>
<evidence type="ECO:0000256" key="7">
    <source>
        <dbReference type="PROSITE-ProRule" id="PRU01240"/>
    </source>
</evidence>
<dbReference type="OrthoDB" id="206201at2759"/>
<dbReference type="Proteomes" id="UP000591131">
    <property type="component" value="Unassembled WGS sequence"/>
</dbReference>
<dbReference type="InterPro" id="IPR036852">
    <property type="entry name" value="Peptidase_S8/S53_dom_sf"/>
</dbReference>
<keyword evidence="2" id="KW-0645">Protease</keyword>
<comment type="similarity">
    <text evidence="1 7">Belongs to the peptidase S8 family.</text>
</comment>
<name>A0A7J6MGA6_PERCH</name>
<accession>A0A7J6MGA6</accession>
<gene>
    <name evidence="10" type="ORF">FOL47_002034</name>
</gene>
<dbReference type="PROSITE" id="PS51892">
    <property type="entry name" value="SUBTILASE"/>
    <property type="match status" value="1"/>
</dbReference>
<dbReference type="EC" id="3.4.21.62" evidence="6"/>
<protein>
    <recommendedName>
        <fullName evidence="6">subtilisin</fullName>
        <ecNumber evidence="6">3.4.21.62</ecNumber>
    </recommendedName>
</protein>
<dbReference type="PANTHER" id="PTHR43806:SF11">
    <property type="entry name" value="CEREVISIN-RELATED"/>
    <property type="match status" value="1"/>
</dbReference>
<dbReference type="AlphaFoldDB" id="A0A7J6MGA6"/>
<evidence type="ECO:0000259" key="9">
    <source>
        <dbReference type="Pfam" id="PF00082"/>
    </source>
</evidence>
<proteinExistence type="inferred from homology"/>
<evidence type="ECO:0000313" key="10">
    <source>
        <dbReference type="EMBL" id="KAF4670446.1"/>
    </source>
</evidence>
<evidence type="ECO:0000256" key="6">
    <source>
        <dbReference type="ARBA" id="ARBA00023619"/>
    </source>
</evidence>
<evidence type="ECO:0000256" key="4">
    <source>
        <dbReference type="ARBA" id="ARBA00022825"/>
    </source>
</evidence>
<dbReference type="Gene3D" id="3.40.50.200">
    <property type="entry name" value="Peptidase S8/S53 domain"/>
    <property type="match status" value="1"/>
</dbReference>